<name>A0A1I6MMQ1_9BACT</name>
<dbReference type="InterPro" id="IPR007463">
    <property type="entry name" value="DUF507"/>
</dbReference>
<keyword evidence="2" id="KW-1185">Reference proteome</keyword>
<sequence>MRISADKVNKLAHTVADTLAEIPECDFLEDRNTIRQEARKALLKLLTEETKIDQAARLKISSQRKIIVEGSQEWDILYRKYYNDEVKKLGI</sequence>
<dbReference type="AlphaFoldDB" id="A0A1I6MMQ1"/>
<gene>
    <name evidence="1" type="ORF">SAMN05421771_2991</name>
</gene>
<accession>A0A1I6MMQ1</accession>
<organism evidence="1 2">
    <name type="scientific">Granulicella pectinivorans</name>
    <dbReference type="NCBI Taxonomy" id="474950"/>
    <lineage>
        <taxon>Bacteria</taxon>
        <taxon>Pseudomonadati</taxon>
        <taxon>Acidobacteriota</taxon>
        <taxon>Terriglobia</taxon>
        <taxon>Terriglobales</taxon>
        <taxon>Acidobacteriaceae</taxon>
        <taxon>Granulicella</taxon>
    </lineage>
</organism>
<dbReference type="Proteomes" id="UP000199024">
    <property type="component" value="Unassembled WGS sequence"/>
</dbReference>
<protein>
    <recommendedName>
        <fullName evidence="3">DUF507 domain-containing protein</fullName>
    </recommendedName>
</protein>
<reference evidence="1 2" key="1">
    <citation type="submission" date="2016-10" db="EMBL/GenBank/DDBJ databases">
        <authorList>
            <person name="de Groot N.N."/>
        </authorList>
    </citation>
    <scope>NUCLEOTIDE SEQUENCE [LARGE SCALE GENOMIC DNA]</scope>
    <source>
        <strain evidence="1 2">DSM 21001</strain>
    </source>
</reference>
<dbReference type="OrthoDB" id="121194at2"/>
<dbReference type="EMBL" id="FOZL01000001">
    <property type="protein sequence ID" value="SFS16877.1"/>
    <property type="molecule type" value="Genomic_DNA"/>
</dbReference>
<dbReference type="STRING" id="474950.SAMN05421771_2991"/>
<dbReference type="Pfam" id="PF04368">
    <property type="entry name" value="DUF507"/>
    <property type="match status" value="1"/>
</dbReference>
<proteinExistence type="predicted"/>
<evidence type="ECO:0008006" key="3">
    <source>
        <dbReference type="Google" id="ProtNLM"/>
    </source>
</evidence>
<evidence type="ECO:0000313" key="2">
    <source>
        <dbReference type="Proteomes" id="UP000199024"/>
    </source>
</evidence>
<dbReference type="RefSeq" id="WP_089840112.1">
    <property type="nucleotide sequence ID" value="NZ_FOZL01000001.1"/>
</dbReference>
<evidence type="ECO:0000313" key="1">
    <source>
        <dbReference type="EMBL" id="SFS16877.1"/>
    </source>
</evidence>